<comment type="caution">
    <text evidence="2">The sequence shown here is derived from an EMBL/GenBank/DDBJ whole genome shotgun (WGS) entry which is preliminary data.</text>
</comment>
<gene>
    <name evidence="2" type="ORF">SAMN05216600_1244</name>
</gene>
<accession>A0ABY1BPV9</accession>
<protein>
    <recommendedName>
        <fullName evidence="4">Protein kinase</fullName>
    </recommendedName>
</protein>
<organism evidence="2 3">
    <name type="scientific">Pseudomonas cuatrocienegasensis</name>
    <dbReference type="NCBI Taxonomy" id="543360"/>
    <lineage>
        <taxon>Bacteria</taxon>
        <taxon>Pseudomonadati</taxon>
        <taxon>Pseudomonadota</taxon>
        <taxon>Gammaproteobacteria</taxon>
        <taxon>Pseudomonadales</taxon>
        <taxon>Pseudomonadaceae</taxon>
        <taxon>Pseudomonas</taxon>
    </lineage>
</organism>
<sequence>MSTDRLSRLSACLAHGQGLDLPGQAARVRVQWLPGREGRGPLLLVALLWARECADVVRVVERHLDALFADFACTPSNWSEAQAARQVLAALNQQLHAQGEAGRGSPLVGAGLLLVQEGEAQFLQAGAIGLLRYHGGSLQSLAGREDLALGQQAELALVQHSLPLSAGQVLVMAPQPLFGVVDLTQLGSACQVVTEEGLDALLAPLLRAPGAVAALLLQMEAQALPLSPLTWPPVEAPIVGQVLDGWTLTAACGFGPPGRVFRAQDAGGREALLWLSEKPADDAFWQHEWAMRRSRARALAPVLSSSQPRCHAMHLFQAPPAGVRSLASWRAARETVDAARVLALLDQAIEAVRALQRRGMQGLLLAPRSLLVSETGQLWLFPEQALLLPGVPPQTAVAELLPLAPEAREGRLVDGRADQFALAALVYWLLCGQWPEIARPEGGRASRYVPLSNFTRRLPPGWDGVLARALAPQPEARFAALSEFRLALQSPAPRTLQPSVRREPWRLALLGVLMVQLGVGLLLSLGS</sequence>
<reference evidence="2 3" key="1">
    <citation type="submission" date="2016-10" db="EMBL/GenBank/DDBJ databases">
        <authorList>
            <person name="Varghese N."/>
            <person name="Submissions S."/>
        </authorList>
    </citation>
    <scope>NUCLEOTIDE SEQUENCE [LARGE SCALE GENOMIC DNA]</scope>
    <source>
        <strain evidence="2 3">CIP 109853</strain>
    </source>
</reference>
<name>A0ABY1BPV9_9PSED</name>
<dbReference type="Gene3D" id="3.60.40.10">
    <property type="entry name" value="PPM-type phosphatase domain"/>
    <property type="match status" value="1"/>
</dbReference>
<dbReference type="SUPFAM" id="SSF56112">
    <property type="entry name" value="Protein kinase-like (PK-like)"/>
    <property type="match status" value="1"/>
</dbReference>
<dbReference type="InterPro" id="IPR036457">
    <property type="entry name" value="PPM-type-like_dom_sf"/>
</dbReference>
<dbReference type="Gene3D" id="1.10.510.10">
    <property type="entry name" value="Transferase(Phosphotransferase) domain 1"/>
    <property type="match status" value="1"/>
</dbReference>
<keyword evidence="1" id="KW-1133">Transmembrane helix</keyword>
<dbReference type="Proteomes" id="UP000198512">
    <property type="component" value="Unassembled WGS sequence"/>
</dbReference>
<keyword evidence="3" id="KW-1185">Reference proteome</keyword>
<evidence type="ECO:0000313" key="3">
    <source>
        <dbReference type="Proteomes" id="UP000198512"/>
    </source>
</evidence>
<proteinExistence type="predicted"/>
<dbReference type="RefSeq" id="WP_069521216.1">
    <property type="nucleotide sequence ID" value="NZ_FOFP01000024.1"/>
</dbReference>
<dbReference type="InterPro" id="IPR011009">
    <property type="entry name" value="Kinase-like_dom_sf"/>
</dbReference>
<keyword evidence="1" id="KW-0472">Membrane</keyword>
<dbReference type="EMBL" id="FOFP01000024">
    <property type="protein sequence ID" value="SER34987.1"/>
    <property type="molecule type" value="Genomic_DNA"/>
</dbReference>
<keyword evidence="1" id="KW-0812">Transmembrane</keyword>
<evidence type="ECO:0000313" key="2">
    <source>
        <dbReference type="EMBL" id="SER34987.1"/>
    </source>
</evidence>
<evidence type="ECO:0000256" key="1">
    <source>
        <dbReference type="SAM" id="Phobius"/>
    </source>
</evidence>
<feature type="transmembrane region" description="Helical" evidence="1">
    <location>
        <begin position="505"/>
        <end position="525"/>
    </location>
</feature>
<evidence type="ECO:0008006" key="4">
    <source>
        <dbReference type="Google" id="ProtNLM"/>
    </source>
</evidence>